<evidence type="ECO:0000256" key="4">
    <source>
        <dbReference type="ARBA" id="ARBA00022691"/>
    </source>
</evidence>
<dbReference type="CDD" id="cd02440">
    <property type="entry name" value="AdoMet_MTases"/>
    <property type="match status" value="1"/>
</dbReference>
<evidence type="ECO:0000256" key="5">
    <source>
        <dbReference type="ARBA" id="ARBA00023098"/>
    </source>
</evidence>
<organism evidence="7 8">
    <name type="scientific">Polynucleobacter victoriensis</name>
    <dbReference type="NCBI Taxonomy" id="2049319"/>
    <lineage>
        <taxon>Bacteria</taxon>
        <taxon>Pseudomonadati</taxon>
        <taxon>Pseudomonadota</taxon>
        <taxon>Betaproteobacteria</taxon>
        <taxon>Burkholderiales</taxon>
        <taxon>Burkholderiaceae</taxon>
        <taxon>Polynucleobacter</taxon>
    </lineage>
</organism>
<dbReference type="RefSeq" id="WP_088812850.1">
    <property type="nucleotide sequence ID" value="NZ_FYEX01000001.1"/>
</dbReference>
<dbReference type="PIRSF" id="PIRSF003085">
    <property type="entry name" value="CMAS"/>
    <property type="match status" value="1"/>
</dbReference>
<dbReference type="SUPFAM" id="SSF53335">
    <property type="entry name" value="S-adenosyl-L-methionine-dependent methyltransferases"/>
    <property type="match status" value="1"/>
</dbReference>
<dbReference type="PANTHER" id="PTHR43667:SF2">
    <property type="entry name" value="FATTY ACID C-METHYL TRANSFERASE"/>
    <property type="match status" value="1"/>
</dbReference>
<comment type="similarity">
    <text evidence="1">Belongs to the CFA/CMAS family.</text>
</comment>
<dbReference type="AlphaFoldDB" id="A0A212TD66"/>
<keyword evidence="3" id="KW-0808">Transferase</keyword>
<evidence type="ECO:0000256" key="1">
    <source>
        <dbReference type="ARBA" id="ARBA00010815"/>
    </source>
</evidence>
<protein>
    <submittedName>
        <fullName evidence="7">Cyclopropane-fatty-acyl-phospholipid synthase</fullName>
    </submittedName>
</protein>
<evidence type="ECO:0000256" key="2">
    <source>
        <dbReference type="ARBA" id="ARBA00022603"/>
    </source>
</evidence>
<dbReference type="PANTHER" id="PTHR43667">
    <property type="entry name" value="CYCLOPROPANE-FATTY-ACYL-PHOSPHOLIPID SYNTHASE"/>
    <property type="match status" value="1"/>
</dbReference>
<reference evidence="7 8" key="1">
    <citation type="submission" date="2017-06" db="EMBL/GenBank/DDBJ databases">
        <authorList>
            <person name="Kim H.J."/>
            <person name="Triplett B.A."/>
        </authorList>
    </citation>
    <scope>NUCLEOTIDE SEQUENCE [LARGE SCALE GENOMIC DNA]</scope>
    <source>
        <strain evidence="7 8">MWH-VicM1</strain>
    </source>
</reference>
<dbReference type="InterPro" id="IPR029063">
    <property type="entry name" value="SAM-dependent_MTases_sf"/>
</dbReference>
<dbReference type="OrthoDB" id="9782855at2"/>
<keyword evidence="4" id="KW-0949">S-adenosyl-L-methionine</keyword>
<gene>
    <name evidence="7" type="ORF">SAMN06295916_1006</name>
</gene>
<keyword evidence="8" id="KW-1185">Reference proteome</keyword>
<dbReference type="EMBL" id="FYEX01000001">
    <property type="protein sequence ID" value="SNC64017.1"/>
    <property type="molecule type" value="Genomic_DNA"/>
</dbReference>
<evidence type="ECO:0000313" key="8">
    <source>
        <dbReference type="Proteomes" id="UP000197215"/>
    </source>
</evidence>
<dbReference type="GO" id="GO:0008168">
    <property type="term" value="F:methyltransferase activity"/>
    <property type="evidence" value="ECO:0007669"/>
    <property type="project" value="UniProtKB-KW"/>
</dbReference>
<accession>A0A212TD66</accession>
<feature type="active site" evidence="6">
    <location>
        <position position="386"/>
    </location>
</feature>
<proteinExistence type="inferred from homology"/>
<keyword evidence="5" id="KW-0443">Lipid metabolism</keyword>
<dbReference type="GO" id="GO:0032259">
    <property type="term" value="P:methylation"/>
    <property type="evidence" value="ECO:0007669"/>
    <property type="project" value="UniProtKB-KW"/>
</dbReference>
<evidence type="ECO:0000256" key="3">
    <source>
        <dbReference type="ARBA" id="ARBA00022679"/>
    </source>
</evidence>
<dbReference type="InterPro" id="IPR050723">
    <property type="entry name" value="CFA/CMAS"/>
</dbReference>
<dbReference type="InterPro" id="IPR003333">
    <property type="entry name" value="CMAS"/>
</dbReference>
<evidence type="ECO:0000256" key="6">
    <source>
        <dbReference type="PIRSR" id="PIRSR003085-1"/>
    </source>
</evidence>
<dbReference type="GO" id="GO:0008610">
    <property type="term" value="P:lipid biosynthetic process"/>
    <property type="evidence" value="ECO:0007669"/>
    <property type="project" value="InterPro"/>
</dbReference>
<dbReference type="Gene3D" id="3.40.50.150">
    <property type="entry name" value="Vaccinia Virus protein VP39"/>
    <property type="match status" value="1"/>
</dbReference>
<evidence type="ECO:0000313" key="7">
    <source>
        <dbReference type="EMBL" id="SNC64017.1"/>
    </source>
</evidence>
<sequence>MTSNIHAVSNVSATLPWHARTILSLLEKIRVGQLTLVSPDGEKFIFRGSQSGIEASIQIHDWAVCKACLKSGDIGLAETYIDGLWDSTDVQSLLRLFLVNRQVIEKAIYGSWWGRLGYRIKHWLNKNSKAGSKKNIHAHYDIGNAFYSLWLDPGMTYSSACFKDQDTSLIEAQEAKYQRIIDSINVKSGDNILEVGCGWGGLMEAASKKGLHIDCLTISKEQATYAQNRAERIKSNTSGDVNILIQDYRDHEKQYDGIASIEMFEAVGEKYWATYFEMIQRCLKPGKKACIQTIVIADNLFDKYRRSSDFIQQYVFPGGMLPSITKFKEAAQSKGLIVEDVYQFGQDYQKTLCLWHQKFNHHLQEIKQQGFDEKFIRLWNLYLMYCAAGFAEKSTDVVQFTLSKPANNAIK</sequence>
<keyword evidence="2" id="KW-0489">Methyltransferase</keyword>
<dbReference type="Proteomes" id="UP000197215">
    <property type="component" value="Unassembled WGS sequence"/>
</dbReference>
<name>A0A212TD66_9BURK</name>
<dbReference type="Pfam" id="PF02353">
    <property type="entry name" value="CMAS"/>
    <property type="match status" value="1"/>
</dbReference>